<feature type="chain" id="PRO_5011556179" evidence="2">
    <location>
        <begin position="27"/>
        <end position="100"/>
    </location>
</feature>
<keyword evidence="4" id="KW-1185">Reference proteome</keyword>
<dbReference type="STRING" id="871741.SAMN05192570_0926"/>
<feature type="signal peptide" evidence="2">
    <location>
        <begin position="1"/>
        <end position="26"/>
    </location>
</feature>
<reference evidence="4" key="1">
    <citation type="submission" date="2016-10" db="EMBL/GenBank/DDBJ databases">
        <authorList>
            <person name="Varghese N."/>
            <person name="Submissions S."/>
        </authorList>
    </citation>
    <scope>NUCLEOTIDE SEQUENCE [LARGE SCALE GENOMIC DNA]</scope>
    <source>
        <strain evidence="4">CGMCC 1.10683</strain>
    </source>
</reference>
<sequence length="100" mass="10041">MHVRRLLSLVLMLGMLMLGAPAVAMSAPAHHPAPADCAPETTDKSSPACIQICATRTVCPPAPVPAGAAAPPAAKLAVAPPADDRIAGRSLGPEPPPPRS</sequence>
<dbReference type="RefSeq" id="WP_092307190.1">
    <property type="nucleotide sequence ID" value="NZ_FOZV01000001.1"/>
</dbReference>
<evidence type="ECO:0000256" key="1">
    <source>
        <dbReference type="SAM" id="MobiDB-lite"/>
    </source>
</evidence>
<organism evidence="3 4">
    <name type="scientific">Brevundimonas viscosa</name>
    <dbReference type="NCBI Taxonomy" id="871741"/>
    <lineage>
        <taxon>Bacteria</taxon>
        <taxon>Pseudomonadati</taxon>
        <taxon>Pseudomonadota</taxon>
        <taxon>Alphaproteobacteria</taxon>
        <taxon>Caulobacterales</taxon>
        <taxon>Caulobacteraceae</taxon>
        <taxon>Brevundimonas</taxon>
    </lineage>
</organism>
<evidence type="ECO:0000313" key="4">
    <source>
        <dbReference type="Proteomes" id="UP000198788"/>
    </source>
</evidence>
<gene>
    <name evidence="3" type="ORF">SAMN05192570_0926</name>
</gene>
<dbReference type="AlphaFoldDB" id="A0A1I6P8E7"/>
<proteinExistence type="predicted"/>
<feature type="region of interest" description="Disordered" evidence="1">
    <location>
        <begin position="64"/>
        <end position="100"/>
    </location>
</feature>
<evidence type="ECO:0000256" key="2">
    <source>
        <dbReference type="SAM" id="SignalP"/>
    </source>
</evidence>
<name>A0A1I6P8E7_9CAUL</name>
<protein>
    <submittedName>
        <fullName evidence="3">Uncharacterized protein</fullName>
    </submittedName>
</protein>
<dbReference type="Proteomes" id="UP000198788">
    <property type="component" value="Unassembled WGS sequence"/>
</dbReference>
<accession>A0A1I6P8E7</accession>
<feature type="compositionally biased region" description="Low complexity" evidence="1">
    <location>
        <begin position="65"/>
        <end position="81"/>
    </location>
</feature>
<evidence type="ECO:0000313" key="3">
    <source>
        <dbReference type="EMBL" id="SFS36471.1"/>
    </source>
</evidence>
<dbReference type="EMBL" id="FOZV01000001">
    <property type="protein sequence ID" value="SFS36471.1"/>
    <property type="molecule type" value="Genomic_DNA"/>
</dbReference>
<keyword evidence="2" id="KW-0732">Signal</keyword>